<protein>
    <submittedName>
        <fullName evidence="1">Uncharacterized protein</fullName>
    </submittedName>
</protein>
<accession>B2IAL8</accession>
<proteinExistence type="predicted"/>
<dbReference type="EMBL" id="CP001011">
    <property type="protein sequence ID" value="ACB92301.1"/>
    <property type="molecule type" value="Genomic_DNA"/>
</dbReference>
<dbReference type="Proteomes" id="UP000001698">
    <property type="component" value="Chromosome"/>
</dbReference>
<dbReference type="AlphaFoldDB" id="B2IAL8"/>
<gene>
    <name evidence="1" type="ordered locus">XfasM23_0865</name>
</gene>
<dbReference type="HOGENOM" id="CLU_3159552_0_0_6"/>
<reference evidence="1 2" key="1">
    <citation type="journal article" date="2010" name="J. Bacteriol.">
        <title>Whole genome sequences of two Xylella fastidiosa strains (M12 and M23) causing almond leaf scorch disease in California.</title>
        <authorList>
            <person name="Chen J."/>
            <person name="Xie G."/>
            <person name="Han S."/>
            <person name="Chertkov O."/>
            <person name="Sims D."/>
            <person name="Civerolo E.L."/>
        </authorList>
    </citation>
    <scope>NUCLEOTIDE SEQUENCE [LARGE SCALE GENOMIC DNA]</scope>
    <source>
        <strain evidence="1 2">M23</strain>
    </source>
</reference>
<dbReference type="KEGG" id="xfn:XfasM23_0865"/>
<evidence type="ECO:0000313" key="2">
    <source>
        <dbReference type="Proteomes" id="UP000001698"/>
    </source>
</evidence>
<name>B2IAL8_XYLF2</name>
<sequence length="48" mass="5399">MKEARIRTASNPALDALLSVIYELAHPASAEFFMDANNDYLYASKHNK</sequence>
<organism evidence="1 2">
    <name type="scientific">Xylella fastidiosa (strain M23)</name>
    <dbReference type="NCBI Taxonomy" id="405441"/>
    <lineage>
        <taxon>Bacteria</taxon>
        <taxon>Pseudomonadati</taxon>
        <taxon>Pseudomonadota</taxon>
        <taxon>Gammaproteobacteria</taxon>
        <taxon>Lysobacterales</taxon>
        <taxon>Lysobacteraceae</taxon>
        <taxon>Xylella</taxon>
    </lineage>
</organism>
<evidence type="ECO:0000313" key="1">
    <source>
        <dbReference type="EMBL" id="ACB92301.1"/>
    </source>
</evidence>